<gene>
    <name evidence="7" type="ORF">LTR69_006406</name>
</gene>
<evidence type="ECO:0000259" key="6">
    <source>
        <dbReference type="Pfam" id="PF01408"/>
    </source>
</evidence>
<evidence type="ECO:0000256" key="5">
    <source>
        <dbReference type="ARBA" id="ARBA00049233"/>
    </source>
</evidence>
<feature type="domain" description="Gfo/Idh/MocA-like oxidoreductase N-terminal" evidence="6">
    <location>
        <begin position="43"/>
        <end position="164"/>
    </location>
</feature>
<dbReference type="EMBL" id="JAVRRF010000013">
    <property type="protein sequence ID" value="KAK5059117.1"/>
    <property type="molecule type" value="Genomic_DNA"/>
</dbReference>
<dbReference type="SUPFAM" id="SSF51735">
    <property type="entry name" value="NAD(P)-binding Rossmann-fold domains"/>
    <property type="match status" value="1"/>
</dbReference>
<accession>A0ABR0JAE0</accession>
<sequence length="433" mass="47661">MSWVVETILSVHNWWNNVSTVRSTIQAEKLSSLQSTGSTTQPLRIGVLGAAAINLTAIFDPVSTQPSSIITGIAARDKSRAQAQIDTYKSYLPGNCEAYDSYDALLSDPDIDAVCIPLPNGLHHKWALSALEKGKHILVEKPLASNAQQARDIRDTALRAGKTALEAFHWRFHPAAHTVKSILQSGKYGAIRSVDARMVVPAGILKKDDIRFQYGLAGGSCMDLTYVFSAVSFFAVRDITDPNVKFSVESATPRLNAKDKLVDEAMQATITFKEAESNHNVRATVHADLAQPWLFGLIPQIWAGSPDVTIQTDSAEISFGNFVGPWANHNIAITPLTRDTTTGQITSRGKTTNQKAFTGGDQWEQEENGGNAQAWWTTYRYQLEGFVRQIRSNEESKEGYKGPWVSLDESVRVLEIIDKVYEKAGLPLRGRGQ</sequence>
<dbReference type="EC" id="1.1.1.179" evidence="3"/>
<dbReference type="Gene3D" id="3.30.360.10">
    <property type="entry name" value="Dihydrodipicolinate Reductase, domain 2"/>
    <property type="match status" value="1"/>
</dbReference>
<comment type="similarity">
    <text evidence="1">Belongs to the Gfo/Idh/MocA family.</text>
</comment>
<comment type="caution">
    <text evidence="7">The sequence shown here is derived from an EMBL/GenBank/DDBJ whole genome shotgun (WGS) entry which is preliminary data.</text>
</comment>
<dbReference type="Proteomes" id="UP001345691">
    <property type="component" value="Unassembled WGS sequence"/>
</dbReference>
<evidence type="ECO:0000313" key="7">
    <source>
        <dbReference type="EMBL" id="KAK5059117.1"/>
    </source>
</evidence>
<evidence type="ECO:0000256" key="2">
    <source>
        <dbReference type="ARBA" id="ARBA00023002"/>
    </source>
</evidence>
<name>A0ABR0JAE0_9EURO</name>
<keyword evidence="8" id="KW-1185">Reference proteome</keyword>
<evidence type="ECO:0000256" key="4">
    <source>
        <dbReference type="ARBA" id="ARBA00042988"/>
    </source>
</evidence>
<dbReference type="SUPFAM" id="SSF55347">
    <property type="entry name" value="Glyceraldehyde-3-phosphate dehydrogenase-like, C-terminal domain"/>
    <property type="match status" value="1"/>
</dbReference>
<evidence type="ECO:0000256" key="1">
    <source>
        <dbReference type="ARBA" id="ARBA00010928"/>
    </source>
</evidence>
<organism evidence="7 8">
    <name type="scientific">Exophiala sideris</name>
    <dbReference type="NCBI Taxonomy" id="1016849"/>
    <lineage>
        <taxon>Eukaryota</taxon>
        <taxon>Fungi</taxon>
        <taxon>Dikarya</taxon>
        <taxon>Ascomycota</taxon>
        <taxon>Pezizomycotina</taxon>
        <taxon>Eurotiomycetes</taxon>
        <taxon>Chaetothyriomycetidae</taxon>
        <taxon>Chaetothyriales</taxon>
        <taxon>Herpotrichiellaceae</taxon>
        <taxon>Exophiala</taxon>
    </lineage>
</organism>
<dbReference type="PANTHER" id="PTHR22604:SF105">
    <property type="entry name" value="TRANS-1,2-DIHYDROBENZENE-1,2-DIOL DEHYDROGENASE"/>
    <property type="match status" value="1"/>
</dbReference>
<dbReference type="InterPro" id="IPR036291">
    <property type="entry name" value="NAD(P)-bd_dom_sf"/>
</dbReference>
<evidence type="ECO:0000313" key="8">
    <source>
        <dbReference type="Proteomes" id="UP001345691"/>
    </source>
</evidence>
<dbReference type="Gene3D" id="3.40.50.720">
    <property type="entry name" value="NAD(P)-binding Rossmann-like Domain"/>
    <property type="match status" value="1"/>
</dbReference>
<dbReference type="InterPro" id="IPR050984">
    <property type="entry name" value="Gfo/Idh/MocA_domain"/>
</dbReference>
<comment type="catalytic activity">
    <reaction evidence="5">
        <text>D-xylose + NADP(+) = D-xylono-1,5-lactone + NADPH + H(+)</text>
        <dbReference type="Rhea" id="RHEA:22000"/>
        <dbReference type="ChEBI" id="CHEBI:15378"/>
        <dbReference type="ChEBI" id="CHEBI:15867"/>
        <dbReference type="ChEBI" id="CHEBI:53455"/>
        <dbReference type="ChEBI" id="CHEBI:57783"/>
        <dbReference type="ChEBI" id="CHEBI:58349"/>
        <dbReference type="EC" id="1.1.1.179"/>
    </reaction>
</comment>
<dbReference type="InterPro" id="IPR000683">
    <property type="entry name" value="Gfo/Idh/MocA-like_OxRdtase_N"/>
</dbReference>
<dbReference type="Pfam" id="PF01408">
    <property type="entry name" value="GFO_IDH_MocA"/>
    <property type="match status" value="1"/>
</dbReference>
<evidence type="ECO:0000256" key="3">
    <source>
        <dbReference type="ARBA" id="ARBA00038984"/>
    </source>
</evidence>
<proteinExistence type="inferred from homology"/>
<dbReference type="PANTHER" id="PTHR22604">
    <property type="entry name" value="OXIDOREDUCTASES"/>
    <property type="match status" value="1"/>
</dbReference>
<keyword evidence="2" id="KW-0560">Oxidoreductase</keyword>
<reference evidence="7 8" key="1">
    <citation type="submission" date="2023-08" db="EMBL/GenBank/DDBJ databases">
        <title>Black Yeasts Isolated from many extreme environments.</title>
        <authorList>
            <person name="Coleine C."/>
            <person name="Stajich J.E."/>
            <person name="Selbmann L."/>
        </authorList>
    </citation>
    <scope>NUCLEOTIDE SEQUENCE [LARGE SCALE GENOMIC DNA]</scope>
    <source>
        <strain evidence="7 8">CCFEE 6328</strain>
    </source>
</reference>
<protein>
    <recommendedName>
        <fullName evidence="3">D-xylose 1-dehydrogenase (NADP(+), D-xylono-1,5-lactone-forming)</fullName>
        <ecNumber evidence="3">1.1.1.179</ecNumber>
    </recommendedName>
    <alternativeName>
        <fullName evidence="4">D-xylose-NADP dehydrogenase</fullName>
    </alternativeName>
</protein>